<dbReference type="RefSeq" id="WP_022936432.1">
    <property type="nucleotide sequence ID" value="NZ_CABKRQ010000001.1"/>
</dbReference>
<dbReference type="OrthoDB" id="5809921at2"/>
<feature type="domain" description="6-phospho-N-acetylmuramidase N-terminal" evidence="2">
    <location>
        <begin position="4"/>
        <end position="227"/>
    </location>
</feature>
<dbReference type="Pfam" id="PF19200">
    <property type="entry name" value="MupG_N"/>
    <property type="match status" value="1"/>
</dbReference>
<dbReference type="InterPro" id="IPR008589">
    <property type="entry name" value="MupG"/>
</dbReference>
<protein>
    <submittedName>
        <fullName evidence="3">Uncharacterized protein</fullName>
    </submittedName>
</protein>
<dbReference type="InterPro" id="IPR017853">
    <property type="entry name" value="GH"/>
</dbReference>
<dbReference type="InterPro" id="IPR043894">
    <property type="entry name" value="MupG_C"/>
</dbReference>
<dbReference type="Gene3D" id="3.20.20.70">
    <property type="entry name" value="Aldolase class I"/>
    <property type="match status" value="1"/>
</dbReference>
<dbReference type="PANTHER" id="PTHR38435">
    <property type="match status" value="1"/>
</dbReference>
<evidence type="ECO:0000259" key="1">
    <source>
        <dbReference type="Pfam" id="PF05913"/>
    </source>
</evidence>
<keyword evidence="4" id="KW-1185">Reference proteome</keyword>
<dbReference type="EMBL" id="QJKH01000001">
    <property type="protein sequence ID" value="PXX81516.1"/>
    <property type="molecule type" value="Genomic_DNA"/>
</dbReference>
<dbReference type="STRING" id="1034346.GCA_000313565_00124"/>
<evidence type="ECO:0000259" key="2">
    <source>
        <dbReference type="Pfam" id="PF19200"/>
    </source>
</evidence>
<gene>
    <name evidence="3" type="ORF">DES51_101125</name>
</gene>
<dbReference type="InterPro" id="IPR029000">
    <property type="entry name" value="Cyclophilin-like_dom_sf"/>
</dbReference>
<dbReference type="PANTHER" id="PTHR38435:SF2">
    <property type="entry name" value="DUF871 DOMAIN-CONTAINING PROTEIN"/>
    <property type="match status" value="1"/>
</dbReference>
<reference evidence="3 4" key="1">
    <citation type="submission" date="2018-05" db="EMBL/GenBank/DDBJ databases">
        <title>Genomic Encyclopedia of Type Strains, Phase IV (KMG-IV): sequencing the most valuable type-strain genomes for metagenomic binning, comparative biology and taxonomic classification.</title>
        <authorList>
            <person name="Goeker M."/>
        </authorList>
    </citation>
    <scope>NUCLEOTIDE SEQUENCE [LARGE SCALE GENOMIC DNA]</scope>
    <source>
        <strain evidence="3 4">JC118</strain>
    </source>
</reference>
<dbReference type="SUPFAM" id="SSF51445">
    <property type="entry name" value="(Trans)glycosidases"/>
    <property type="match status" value="1"/>
</dbReference>
<dbReference type="SUPFAM" id="SSF50891">
    <property type="entry name" value="Cyclophilin-like"/>
    <property type="match status" value="1"/>
</dbReference>
<sequence>MSKLGFSVYCSTFKEIETRLPSYAQEGSLVFTSLHIAEEMNAAYFDDVEHMLKALKKMGFQIVCDVSRKTLEMFNYTDILQFKNDFGIDALRIDYGFSFEECKALAQTTAICLNASTISEKECEELLAVNPDILFIHNFYPRPETGLDDETFDAMNAMLLAHHAKIMAFINGNEVLRGPLYEGLVTLEKHRHQNPYVNYLDLCLNHGIENILVGDSLIDSISFERISKFNSEGIISLPCHLHHGYEQYYNQTFTIRSDSPKGLKRLAESRGYAAAGEKIKPDNCIYRKRGSIVMDNERYQRYSGEIMIPIDDYPQDDRVNVIGELHEDYMALLDCIKNGSKIMFVK</sequence>
<accession>A0A318L0R2</accession>
<dbReference type="GeneID" id="94442284"/>
<proteinExistence type="predicted"/>
<name>A0A318L0R2_9FIRM</name>
<comment type="caution">
    <text evidence="3">The sequence shown here is derived from an EMBL/GenBank/DDBJ whole genome shotgun (WGS) entry which is preliminary data.</text>
</comment>
<dbReference type="Gene3D" id="2.40.100.10">
    <property type="entry name" value="Cyclophilin-like"/>
    <property type="match status" value="1"/>
</dbReference>
<dbReference type="Pfam" id="PF05913">
    <property type="entry name" value="MupG_C"/>
    <property type="match status" value="1"/>
</dbReference>
<dbReference type="AlphaFoldDB" id="A0A318L0R2"/>
<dbReference type="Proteomes" id="UP000247612">
    <property type="component" value="Unassembled WGS sequence"/>
</dbReference>
<evidence type="ECO:0000313" key="4">
    <source>
        <dbReference type="Proteomes" id="UP000247612"/>
    </source>
</evidence>
<organism evidence="3 4">
    <name type="scientific">Dielma fastidiosa</name>
    <dbReference type="NCBI Taxonomy" id="1034346"/>
    <lineage>
        <taxon>Bacteria</taxon>
        <taxon>Bacillati</taxon>
        <taxon>Bacillota</taxon>
        <taxon>Erysipelotrichia</taxon>
        <taxon>Erysipelotrichales</taxon>
        <taxon>Erysipelotrichaceae</taxon>
        <taxon>Dielma</taxon>
    </lineage>
</organism>
<dbReference type="InterPro" id="IPR013785">
    <property type="entry name" value="Aldolase_TIM"/>
</dbReference>
<evidence type="ECO:0000313" key="3">
    <source>
        <dbReference type="EMBL" id="PXX81516.1"/>
    </source>
</evidence>
<feature type="domain" description="6-phospho-N-acetylmuramidase C-terminal" evidence="1">
    <location>
        <begin position="246"/>
        <end position="344"/>
    </location>
</feature>
<dbReference type="InterPro" id="IPR043797">
    <property type="entry name" value="MupG_N"/>
</dbReference>